<reference evidence="10" key="1">
    <citation type="submission" date="2018-06" db="EMBL/GenBank/DDBJ databases">
        <authorList>
            <person name="Zhirakovskaya E."/>
        </authorList>
    </citation>
    <scope>NUCLEOTIDE SEQUENCE</scope>
</reference>
<evidence type="ECO:0000313" key="10">
    <source>
        <dbReference type="EMBL" id="VAX11548.1"/>
    </source>
</evidence>
<dbReference type="PROSITE" id="PS50885">
    <property type="entry name" value="HAMP"/>
    <property type="match status" value="1"/>
</dbReference>
<organism evidence="10">
    <name type="scientific">hydrothermal vent metagenome</name>
    <dbReference type="NCBI Taxonomy" id="652676"/>
    <lineage>
        <taxon>unclassified sequences</taxon>
        <taxon>metagenomes</taxon>
        <taxon>ecological metagenomes</taxon>
    </lineage>
</organism>
<comment type="subcellular location">
    <subcellularLocation>
        <location evidence="1">Membrane</location>
        <topology evidence="1">Multi-pass membrane protein</topology>
    </subcellularLocation>
</comment>
<dbReference type="SMART" id="SM00304">
    <property type="entry name" value="HAMP"/>
    <property type="match status" value="1"/>
</dbReference>
<feature type="domain" description="Methyl-accepting transducer" evidence="8">
    <location>
        <begin position="267"/>
        <end position="503"/>
    </location>
</feature>
<evidence type="ECO:0000256" key="7">
    <source>
        <dbReference type="SAM" id="Phobius"/>
    </source>
</evidence>
<keyword evidence="3 7" id="KW-1133">Transmembrane helix</keyword>
<evidence type="ECO:0000256" key="2">
    <source>
        <dbReference type="ARBA" id="ARBA00022692"/>
    </source>
</evidence>
<gene>
    <name evidence="10" type="ORF">MNBD_GAMMA25-1049</name>
</gene>
<evidence type="ECO:0000259" key="8">
    <source>
        <dbReference type="PROSITE" id="PS50111"/>
    </source>
</evidence>
<dbReference type="InterPro" id="IPR004089">
    <property type="entry name" value="MCPsignal_dom"/>
</dbReference>
<protein>
    <submittedName>
        <fullName evidence="10">Methyl-accepting chemotaxis sensor/transducer protein</fullName>
    </submittedName>
</protein>
<dbReference type="FunFam" id="1.10.287.950:FF:000001">
    <property type="entry name" value="Methyl-accepting chemotaxis sensory transducer"/>
    <property type="match status" value="1"/>
</dbReference>
<evidence type="ECO:0000256" key="5">
    <source>
        <dbReference type="ARBA" id="ARBA00023224"/>
    </source>
</evidence>
<evidence type="ECO:0000256" key="4">
    <source>
        <dbReference type="ARBA" id="ARBA00023136"/>
    </source>
</evidence>
<dbReference type="PANTHER" id="PTHR32089:SF119">
    <property type="entry name" value="METHYL-ACCEPTING CHEMOTAXIS PROTEIN CTPL"/>
    <property type="match status" value="1"/>
</dbReference>
<name>A0A3B1BJE8_9ZZZZ</name>
<feature type="transmembrane region" description="Helical" evidence="7">
    <location>
        <begin position="12"/>
        <end position="29"/>
    </location>
</feature>
<dbReference type="CDD" id="cd11386">
    <property type="entry name" value="MCP_signal"/>
    <property type="match status" value="1"/>
</dbReference>
<dbReference type="Gene3D" id="1.10.287.950">
    <property type="entry name" value="Methyl-accepting chemotaxis protein"/>
    <property type="match status" value="1"/>
</dbReference>
<evidence type="ECO:0000256" key="1">
    <source>
        <dbReference type="ARBA" id="ARBA00004141"/>
    </source>
</evidence>
<dbReference type="AlphaFoldDB" id="A0A3B1BJE8"/>
<accession>A0A3B1BJE8</accession>
<proteinExistence type="inferred from homology"/>
<dbReference type="Pfam" id="PF12729">
    <property type="entry name" value="4HB_MCP_1"/>
    <property type="match status" value="1"/>
</dbReference>
<dbReference type="InterPro" id="IPR024478">
    <property type="entry name" value="HlyB_4HB_MCP"/>
</dbReference>
<feature type="transmembrane region" description="Helical" evidence="7">
    <location>
        <begin position="188"/>
        <end position="210"/>
    </location>
</feature>
<sequence>MFKLSIQNKLIATFLVITILFSIALWFALSGMRDVDRSFNTFFDNELVILTKIEDMYSNGLLSGIALRNLALNPEIDKAYQVIPKAINKFDDGFKIVKVLAKNHPALLDKLEKVNESWSISKTAKLKAMELMRQGEQEQAISILTGKEHPYWRKVRVGLQQIIAMETAGIHALRAGINSESNATLTTALIITVLAIVCGSILGGLVTLTIKRSFIKITRSLNDIANGDGDLTQRLDDSGKDEVAVLSQAFNMFIQRIHEMVKHVSSSTRQLTEAAAEMSSISEQTLEGVNRQQAETEQAAAAMNEMASTVQEVSRSANDASTAATEADDEANNGNNVVNLVVNEIRSLADEVKTSAAAINKLNDDAENIDSVLVVIRGIAEQTNLLALNAAIEAARAGEQGRGFAVVADEVRTLASKTQESTQEIQQMIECLQAGAKSAVLAMEQGQEQAKSTVERAEEAGNVLNNITKTVALIADKNCMIATAAEEQSTVAEEINRNVVAVNEIATETANGAQQNAACSNKLSHLATDLQKLVGSFRT</sequence>
<dbReference type="PANTHER" id="PTHR32089">
    <property type="entry name" value="METHYL-ACCEPTING CHEMOTAXIS PROTEIN MCPB"/>
    <property type="match status" value="1"/>
</dbReference>
<evidence type="ECO:0000256" key="6">
    <source>
        <dbReference type="ARBA" id="ARBA00029447"/>
    </source>
</evidence>
<dbReference type="GO" id="GO:0007165">
    <property type="term" value="P:signal transduction"/>
    <property type="evidence" value="ECO:0007669"/>
    <property type="project" value="UniProtKB-KW"/>
</dbReference>
<dbReference type="PROSITE" id="PS50111">
    <property type="entry name" value="CHEMOTAXIS_TRANSDUC_2"/>
    <property type="match status" value="1"/>
</dbReference>
<dbReference type="SMART" id="SM00283">
    <property type="entry name" value="MA"/>
    <property type="match status" value="1"/>
</dbReference>
<evidence type="ECO:0000259" key="9">
    <source>
        <dbReference type="PROSITE" id="PS50885"/>
    </source>
</evidence>
<dbReference type="Pfam" id="PF00015">
    <property type="entry name" value="MCPsignal"/>
    <property type="match status" value="1"/>
</dbReference>
<keyword evidence="4 7" id="KW-0472">Membrane</keyword>
<dbReference type="EMBL" id="UOFY01000069">
    <property type="protein sequence ID" value="VAX11548.1"/>
    <property type="molecule type" value="Genomic_DNA"/>
</dbReference>
<dbReference type="SUPFAM" id="SSF58104">
    <property type="entry name" value="Methyl-accepting chemotaxis protein (MCP) signaling domain"/>
    <property type="match status" value="1"/>
</dbReference>
<dbReference type="CDD" id="cd06225">
    <property type="entry name" value="HAMP"/>
    <property type="match status" value="1"/>
</dbReference>
<dbReference type="Pfam" id="PF00672">
    <property type="entry name" value="HAMP"/>
    <property type="match status" value="1"/>
</dbReference>
<keyword evidence="2 7" id="KW-0812">Transmembrane</keyword>
<evidence type="ECO:0000256" key="3">
    <source>
        <dbReference type="ARBA" id="ARBA00022989"/>
    </source>
</evidence>
<keyword evidence="5" id="KW-0807">Transducer</keyword>
<dbReference type="GO" id="GO:0016020">
    <property type="term" value="C:membrane"/>
    <property type="evidence" value="ECO:0007669"/>
    <property type="project" value="UniProtKB-SubCell"/>
</dbReference>
<dbReference type="InterPro" id="IPR003660">
    <property type="entry name" value="HAMP_dom"/>
</dbReference>
<feature type="domain" description="HAMP" evidence="9">
    <location>
        <begin position="208"/>
        <end position="262"/>
    </location>
</feature>
<comment type="similarity">
    <text evidence="6">Belongs to the methyl-accepting chemotaxis (MCP) protein family.</text>
</comment>